<dbReference type="InterPro" id="IPR018491">
    <property type="entry name" value="SLC12_C"/>
</dbReference>
<feature type="region of interest" description="Disordered" evidence="5">
    <location>
        <begin position="116"/>
        <end position="135"/>
    </location>
</feature>
<sequence>MAANSMREGMQALLQLSGLGKLEPNIILLGFKHDWKTSSQAVIGEYFQLLHEAFDCEVGVGVLKVGSGLDFSAEMLEHNIGDTKRLSLPDPDQLPASYLPPSLGFQHESVLGVLHEESEDKESNQESSIGSRSLNDFQMDGSLDSMSNAPYGPSLPPHCPASLAFPDPVAKAFSPSDSGRFSYSIRQYSMMQKEVLAHINQFRRKLKNPEIHVYWLADDGGS</sequence>
<dbReference type="AlphaFoldDB" id="A0A915K8B5"/>
<dbReference type="WBParaSite" id="nRc.2.0.1.t34609-RA">
    <property type="protein sequence ID" value="nRc.2.0.1.t34609-RA"/>
    <property type="gene ID" value="nRc.2.0.1.g34609"/>
</dbReference>
<name>A0A915K8B5_ROMCU</name>
<feature type="domain" description="SLC12A transporter C-terminal" evidence="6">
    <location>
        <begin position="2"/>
        <end position="221"/>
    </location>
</feature>
<dbReference type="Proteomes" id="UP000887565">
    <property type="component" value="Unplaced"/>
</dbReference>
<accession>A0A915K8B5</accession>
<dbReference type="PANTHER" id="PTHR11827:SF103">
    <property type="entry name" value="SODIUM CHLORIDE COTRANSPORTER 69, ISOFORM E"/>
    <property type="match status" value="1"/>
</dbReference>
<evidence type="ECO:0000256" key="2">
    <source>
        <dbReference type="ARBA" id="ARBA00022692"/>
    </source>
</evidence>
<dbReference type="GO" id="GO:0055075">
    <property type="term" value="P:potassium ion homeostasis"/>
    <property type="evidence" value="ECO:0007669"/>
    <property type="project" value="TreeGrafter"/>
</dbReference>
<dbReference type="Pfam" id="PF03522">
    <property type="entry name" value="SLC12"/>
    <property type="match status" value="1"/>
</dbReference>
<dbReference type="GO" id="GO:0055078">
    <property type="term" value="P:sodium ion homeostasis"/>
    <property type="evidence" value="ECO:0007669"/>
    <property type="project" value="TreeGrafter"/>
</dbReference>
<comment type="subcellular location">
    <subcellularLocation>
        <location evidence="1">Membrane</location>
        <topology evidence="1">Multi-pass membrane protein</topology>
    </subcellularLocation>
</comment>
<feature type="compositionally biased region" description="Polar residues" evidence="5">
    <location>
        <begin position="125"/>
        <end position="135"/>
    </location>
</feature>
<dbReference type="InterPro" id="IPR004842">
    <property type="entry name" value="SLC12A_fam"/>
</dbReference>
<dbReference type="GO" id="GO:0016020">
    <property type="term" value="C:membrane"/>
    <property type="evidence" value="ECO:0007669"/>
    <property type="project" value="UniProtKB-SubCell"/>
</dbReference>
<keyword evidence="7" id="KW-1185">Reference proteome</keyword>
<protein>
    <submittedName>
        <fullName evidence="8">SLC12A transporter C-terminal domain-containing protein</fullName>
    </submittedName>
</protein>
<dbReference type="PANTHER" id="PTHR11827">
    <property type="entry name" value="SOLUTE CARRIER FAMILY 12, CATION COTRANSPORTERS"/>
    <property type="match status" value="1"/>
</dbReference>
<reference evidence="8" key="1">
    <citation type="submission" date="2022-11" db="UniProtKB">
        <authorList>
            <consortium name="WormBaseParasite"/>
        </authorList>
    </citation>
    <scope>IDENTIFICATION</scope>
</reference>
<organism evidence="7 8">
    <name type="scientific">Romanomermis culicivorax</name>
    <name type="common">Nematode worm</name>
    <dbReference type="NCBI Taxonomy" id="13658"/>
    <lineage>
        <taxon>Eukaryota</taxon>
        <taxon>Metazoa</taxon>
        <taxon>Ecdysozoa</taxon>
        <taxon>Nematoda</taxon>
        <taxon>Enoplea</taxon>
        <taxon>Dorylaimia</taxon>
        <taxon>Mermithida</taxon>
        <taxon>Mermithoidea</taxon>
        <taxon>Mermithidae</taxon>
        <taxon>Romanomermis</taxon>
    </lineage>
</organism>
<dbReference type="GO" id="GO:0006884">
    <property type="term" value="P:cell volume homeostasis"/>
    <property type="evidence" value="ECO:0007669"/>
    <property type="project" value="TreeGrafter"/>
</dbReference>
<evidence type="ECO:0000256" key="4">
    <source>
        <dbReference type="ARBA" id="ARBA00023136"/>
    </source>
</evidence>
<keyword evidence="2" id="KW-0812">Transmembrane</keyword>
<evidence type="ECO:0000256" key="1">
    <source>
        <dbReference type="ARBA" id="ARBA00004141"/>
    </source>
</evidence>
<evidence type="ECO:0000313" key="7">
    <source>
        <dbReference type="Proteomes" id="UP000887565"/>
    </source>
</evidence>
<evidence type="ECO:0000259" key="6">
    <source>
        <dbReference type="Pfam" id="PF03522"/>
    </source>
</evidence>
<keyword evidence="3" id="KW-1133">Transmembrane helix</keyword>
<dbReference type="GO" id="GO:0008511">
    <property type="term" value="F:sodium:potassium:chloride symporter activity"/>
    <property type="evidence" value="ECO:0007669"/>
    <property type="project" value="TreeGrafter"/>
</dbReference>
<dbReference type="GO" id="GO:0055064">
    <property type="term" value="P:chloride ion homeostasis"/>
    <property type="evidence" value="ECO:0007669"/>
    <property type="project" value="TreeGrafter"/>
</dbReference>
<proteinExistence type="predicted"/>
<evidence type="ECO:0000313" key="8">
    <source>
        <dbReference type="WBParaSite" id="nRc.2.0.1.t34609-RA"/>
    </source>
</evidence>
<evidence type="ECO:0000256" key="3">
    <source>
        <dbReference type="ARBA" id="ARBA00022989"/>
    </source>
</evidence>
<evidence type="ECO:0000256" key="5">
    <source>
        <dbReference type="SAM" id="MobiDB-lite"/>
    </source>
</evidence>
<dbReference type="GO" id="GO:1990573">
    <property type="term" value="P:potassium ion import across plasma membrane"/>
    <property type="evidence" value="ECO:0007669"/>
    <property type="project" value="TreeGrafter"/>
</dbReference>
<keyword evidence="4" id="KW-0472">Membrane</keyword>